<dbReference type="PANTHER" id="PTHR34570">
    <property type="entry name" value="OS03G0593100 PROTEIN"/>
    <property type="match status" value="1"/>
</dbReference>
<sequence>MLNPLGLGLTPQPLLGVSKINQTQLLGYAPPMPFLITKCKVIANMAKQNTTALVLCPSIALLQQRFKRLQKIKQMREKRQILRVLAEAAQQSGHFFSGDSIYPLRPPCGSPSIQLHYQYIVDCAELQPFEPSLTLGLWSDTVNYHASNTHNDLEVDTSLHL</sequence>
<dbReference type="EMBL" id="JACMSC010000009">
    <property type="protein sequence ID" value="KAG6507307.1"/>
    <property type="molecule type" value="Genomic_DNA"/>
</dbReference>
<dbReference type="Proteomes" id="UP000734854">
    <property type="component" value="Unassembled WGS sequence"/>
</dbReference>
<dbReference type="PANTHER" id="PTHR34570:SF12">
    <property type="entry name" value="EXPRESSED PROTEIN"/>
    <property type="match status" value="1"/>
</dbReference>
<evidence type="ECO:0000313" key="2">
    <source>
        <dbReference type="Proteomes" id="UP000734854"/>
    </source>
</evidence>
<comment type="caution">
    <text evidence="1">The sequence shown here is derived from an EMBL/GenBank/DDBJ whole genome shotgun (WGS) entry which is preliminary data.</text>
</comment>
<reference evidence="1 2" key="1">
    <citation type="submission" date="2020-08" db="EMBL/GenBank/DDBJ databases">
        <title>Plant Genome Project.</title>
        <authorList>
            <person name="Zhang R.-G."/>
        </authorList>
    </citation>
    <scope>NUCLEOTIDE SEQUENCE [LARGE SCALE GENOMIC DNA]</scope>
    <source>
        <tissue evidence="1">Rhizome</tissue>
    </source>
</reference>
<proteinExistence type="predicted"/>
<dbReference type="AlphaFoldDB" id="A0A8J5LB29"/>
<accession>A0A8J5LB29</accession>
<keyword evidence="2" id="KW-1185">Reference proteome</keyword>
<gene>
    <name evidence="1" type="ORF">ZIOFF_032649</name>
</gene>
<name>A0A8J5LB29_ZINOF</name>
<organism evidence="1 2">
    <name type="scientific">Zingiber officinale</name>
    <name type="common">Ginger</name>
    <name type="synonym">Amomum zingiber</name>
    <dbReference type="NCBI Taxonomy" id="94328"/>
    <lineage>
        <taxon>Eukaryota</taxon>
        <taxon>Viridiplantae</taxon>
        <taxon>Streptophyta</taxon>
        <taxon>Embryophyta</taxon>
        <taxon>Tracheophyta</taxon>
        <taxon>Spermatophyta</taxon>
        <taxon>Magnoliopsida</taxon>
        <taxon>Liliopsida</taxon>
        <taxon>Zingiberales</taxon>
        <taxon>Zingiberaceae</taxon>
        <taxon>Zingiber</taxon>
    </lineage>
</organism>
<evidence type="ECO:0000313" key="1">
    <source>
        <dbReference type="EMBL" id="KAG6507307.1"/>
    </source>
</evidence>
<protein>
    <submittedName>
        <fullName evidence="1">Uncharacterized protein</fullName>
    </submittedName>
</protein>